<organism evidence="2 3">
    <name type="scientific">Azospirillum brasilense</name>
    <dbReference type="NCBI Taxonomy" id="192"/>
    <lineage>
        <taxon>Bacteria</taxon>
        <taxon>Pseudomonadati</taxon>
        <taxon>Pseudomonadota</taxon>
        <taxon>Alphaproteobacteria</taxon>
        <taxon>Rhodospirillales</taxon>
        <taxon>Azospirillaceae</taxon>
        <taxon>Azospirillum</taxon>
    </lineage>
</organism>
<name>A0A0P0ESW1_AZOBR</name>
<reference evidence="1 4" key="2">
    <citation type="submission" date="2023-11" db="EMBL/GenBank/DDBJ databases">
        <title>MicrobeMod: A computational toolkit for identifying prokaryotic methylation and restriction-modification with nanopore sequencing.</title>
        <authorList>
            <person name="Crits-Christoph A."/>
            <person name="Kang S.C."/>
            <person name="Lee H."/>
            <person name="Ostrov N."/>
        </authorList>
    </citation>
    <scope>NUCLEOTIDE SEQUENCE [LARGE SCALE GENOMIC DNA]</scope>
    <source>
        <strain evidence="1 4">ATCC 29145</strain>
    </source>
</reference>
<dbReference type="EMBL" id="JAWXYC010000004">
    <property type="protein sequence ID" value="MDX5954095.1"/>
    <property type="molecule type" value="Genomic_DNA"/>
</dbReference>
<proteinExistence type="predicted"/>
<gene>
    <name evidence="2" type="ORF">D3868_02225</name>
    <name evidence="1" type="ORF">SIM66_23260</name>
</gene>
<evidence type="ECO:0000313" key="4">
    <source>
        <dbReference type="Proteomes" id="UP001277471"/>
    </source>
</evidence>
<keyword evidence="4" id="KW-1185">Reference proteome</keyword>
<dbReference type="Proteomes" id="UP001277471">
    <property type="component" value="Unassembled WGS sequence"/>
</dbReference>
<protein>
    <submittedName>
        <fullName evidence="2">Uncharacterized protein</fullName>
    </submittedName>
</protein>
<evidence type="ECO:0000313" key="2">
    <source>
        <dbReference type="EMBL" id="QCO07966.1"/>
    </source>
</evidence>
<dbReference type="EMBL" id="CP032339">
    <property type="protein sequence ID" value="QCO07966.1"/>
    <property type="molecule type" value="Genomic_DNA"/>
</dbReference>
<evidence type="ECO:0000313" key="3">
    <source>
        <dbReference type="Proteomes" id="UP000298774"/>
    </source>
</evidence>
<dbReference type="KEGG" id="abf:AMK58_08055"/>
<evidence type="ECO:0000313" key="1">
    <source>
        <dbReference type="EMBL" id="MDX5954095.1"/>
    </source>
</evidence>
<sequence>MKVLLHRLAPPRRVMLTLGHGFDEETIYEQIMNSKWYVPYSFYSGALVLTPGVKKPTAFHLVAGGLIPPEPYGLVVSG</sequence>
<accession>A0A0P0ESW1</accession>
<dbReference type="RefSeq" id="WP_059398794.1">
    <property type="nucleotide sequence ID" value="NZ_CP012914.1"/>
</dbReference>
<dbReference type="GeneID" id="56452023"/>
<reference evidence="2 3" key="1">
    <citation type="submission" date="2018-09" db="EMBL/GenBank/DDBJ databases">
        <title>Whole genome based analysis of evolution and adaptive divergence in Indian and Brazilian strains of Azospirillum brasilense.</title>
        <authorList>
            <person name="Singh C."/>
            <person name="Tripathi A.K."/>
        </authorList>
    </citation>
    <scope>NUCLEOTIDE SEQUENCE [LARGE SCALE GENOMIC DNA]</scope>
    <source>
        <strain evidence="2 3">MTCC4038</strain>
    </source>
</reference>
<dbReference type="AlphaFoldDB" id="A0A0P0ESW1"/>
<dbReference type="Proteomes" id="UP000298774">
    <property type="component" value="Chromosome"/>
</dbReference>